<proteinExistence type="predicted"/>
<organism evidence="1">
    <name type="scientific">mine drainage metagenome</name>
    <dbReference type="NCBI Taxonomy" id="410659"/>
    <lineage>
        <taxon>unclassified sequences</taxon>
        <taxon>metagenomes</taxon>
        <taxon>ecological metagenomes</taxon>
    </lineage>
</organism>
<dbReference type="EMBL" id="CABL01000001">
    <property type="protein sequence ID" value="CBH74372.1"/>
    <property type="molecule type" value="Genomic_DNA"/>
</dbReference>
<accession>E6PD37</accession>
<reference evidence="1" key="1">
    <citation type="submission" date="2009-10" db="EMBL/GenBank/DDBJ databases">
        <title>Diversity of trophic interactions inside an arsenic-rich microbial ecosystem.</title>
        <authorList>
            <person name="Bertin P.N."/>
            <person name="Heinrich-Salmeron A."/>
            <person name="Pelletier E."/>
            <person name="Goulhen-Chollet F."/>
            <person name="Arsene-Ploetze F."/>
            <person name="Gallien S."/>
            <person name="Calteau A."/>
            <person name="Vallenet D."/>
            <person name="Casiot C."/>
            <person name="Chane-Woon-Ming B."/>
            <person name="Giloteaux L."/>
            <person name="Barakat M."/>
            <person name="Bonnefoy V."/>
            <person name="Bruneel O."/>
            <person name="Chandler M."/>
            <person name="Cleiss J."/>
            <person name="Duran R."/>
            <person name="Elbaz-Poulichet F."/>
            <person name="Fonknechten N."/>
            <person name="Lauga B."/>
            <person name="Mornico D."/>
            <person name="Ortet P."/>
            <person name="Schaeffer C."/>
            <person name="Siguier P."/>
            <person name="Alexander Thil Smith A."/>
            <person name="Van Dorsselaer A."/>
            <person name="Weissenbach J."/>
            <person name="Medigue C."/>
            <person name="Le Paslier D."/>
        </authorList>
    </citation>
    <scope>NUCLEOTIDE SEQUENCE</scope>
</reference>
<evidence type="ECO:0000313" key="1">
    <source>
        <dbReference type="EMBL" id="CBH74372.1"/>
    </source>
</evidence>
<sequence>MNVLFRKIFAGATLALAVAAGAAAQAQACFPVNGGCVFYLVCSYNQNGTGGFYIAHTYNFCED</sequence>
<comment type="caution">
    <text evidence="1">The sequence shown here is derived from an EMBL/GenBank/DDBJ whole genome shotgun (WGS) entry which is preliminary data.</text>
</comment>
<gene>
    <name evidence="1" type="ORF">CARN1_2259</name>
</gene>
<protein>
    <submittedName>
        <fullName evidence="1">Uncharacterized protein</fullName>
    </submittedName>
</protein>
<dbReference type="AlphaFoldDB" id="E6PD37"/>
<name>E6PD37_9ZZZZ</name>